<feature type="transmembrane region" description="Helical" evidence="1">
    <location>
        <begin position="44"/>
        <end position="62"/>
    </location>
</feature>
<protein>
    <recommendedName>
        <fullName evidence="4">Altered inheritance of mitochondria protein 19</fullName>
    </recommendedName>
</protein>
<sequence length="144" mass="15828">MASPEDSEPAQSIFSRLDGWGSSSLPPMGLATLITALHWRPFQALPMLFTPLLVFSSYLSLAGFKTDGAAMTAAWSGMYVLLAARRKPTMLRNKFTLRGAVRGTAMGLGSANFVAGAYTYANGDREAEGDERRERNRWNVYKNE</sequence>
<keyword evidence="1" id="KW-1133">Transmembrane helix</keyword>
<evidence type="ECO:0000313" key="2">
    <source>
        <dbReference type="EMBL" id="KAK3320624.1"/>
    </source>
</evidence>
<comment type="caution">
    <text evidence="2">The sequence shown here is derived from an EMBL/GenBank/DDBJ whole genome shotgun (WGS) entry which is preliminary data.</text>
</comment>
<keyword evidence="1" id="KW-0812">Transmembrane</keyword>
<keyword evidence="1" id="KW-0472">Membrane</keyword>
<evidence type="ECO:0008006" key="4">
    <source>
        <dbReference type="Google" id="ProtNLM"/>
    </source>
</evidence>
<dbReference type="AlphaFoldDB" id="A0AAE0I976"/>
<dbReference type="Proteomes" id="UP001286456">
    <property type="component" value="Unassembled WGS sequence"/>
</dbReference>
<reference evidence="2" key="1">
    <citation type="journal article" date="2023" name="Mol. Phylogenet. Evol.">
        <title>Genome-scale phylogeny and comparative genomics of the fungal order Sordariales.</title>
        <authorList>
            <person name="Hensen N."/>
            <person name="Bonometti L."/>
            <person name="Westerberg I."/>
            <person name="Brannstrom I.O."/>
            <person name="Guillou S."/>
            <person name="Cros-Aarteil S."/>
            <person name="Calhoun S."/>
            <person name="Haridas S."/>
            <person name="Kuo A."/>
            <person name="Mondo S."/>
            <person name="Pangilinan J."/>
            <person name="Riley R."/>
            <person name="LaButti K."/>
            <person name="Andreopoulos B."/>
            <person name="Lipzen A."/>
            <person name="Chen C."/>
            <person name="Yan M."/>
            <person name="Daum C."/>
            <person name="Ng V."/>
            <person name="Clum A."/>
            <person name="Steindorff A."/>
            <person name="Ohm R.A."/>
            <person name="Martin F."/>
            <person name="Silar P."/>
            <person name="Natvig D.O."/>
            <person name="Lalanne C."/>
            <person name="Gautier V."/>
            <person name="Ament-Velasquez S.L."/>
            <person name="Kruys A."/>
            <person name="Hutchinson M.I."/>
            <person name="Powell A.J."/>
            <person name="Barry K."/>
            <person name="Miller A.N."/>
            <person name="Grigoriev I.V."/>
            <person name="Debuchy R."/>
            <person name="Gladieux P."/>
            <person name="Hiltunen Thoren M."/>
            <person name="Johannesson H."/>
        </authorList>
    </citation>
    <scope>NUCLEOTIDE SEQUENCE</scope>
    <source>
        <strain evidence="2">SMH4131-1</strain>
    </source>
</reference>
<proteinExistence type="predicted"/>
<name>A0AAE0I976_9PEZI</name>
<evidence type="ECO:0000313" key="3">
    <source>
        <dbReference type="Proteomes" id="UP001286456"/>
    </source>
</evidence>
<keyword evidence="3" id="KW-1185">Reference proteome</keyword>
<gene>
    <name evidence="2" type="ORF">B0T19DRAFT_244214</name>
</gene>
<evidence type="ECO:0000256" key="1">
    <source>
        <dbReference type="SAM" id="Phobius"/>
    </source>
</evidence>
<accession>A0AAE0I976</accession>
<organism evidence="2 3">
    <name type="scientific">Cercophora scortea</name>
    <dbReference type="NCBI Taxonomy" id="314031"/>
    <lineage>
        <taxon>Eukaryota</taxon>
        <taxon>Fungi</taxon>
        <taxon>Dikarya</taxon>
        <taxon>Ascomycota</taxon>
        <taxon>Pezizomycotina</taxon>
        <taxon>Sordariomycetes</taxon>
        <taxon>Sordariomycetidae</taxon>
        <taxon>Sordariales</taxon>
        <taxon>Lasiosphaeriaceae</taxon>
        <taxon>Cercophora</taxon>
    </lineage>
</organism>
<dbReference type="EMBL" id="JAUEPO010000005">
    <property type="protein sequence ID" value="KAK3320624.1"/>
    <property type="molecule type" value="Genomic_DNA"/>
</dbReference>
<reference evidence="2" key="2">
    <citation type="submission" date="2023-06" db="EMBL/GenBank/DDBJ databases">
        <authorList>
            <consortium name="Lawrence Berkeley National Laboratory"/>
            <person name="Haridas S."/>
            <person name="Hensen N."/>
            <person name="Bonometti L."/>
            <person name="Westerberg I."/>
            <person name="Brannstrom I.O."/>
            <person name="Guillou S."/>
            <person name="Cros-Aarteil S."/>
            <person name="Calhoun S."/>
            <person name="Kuo A."/>
            <person name="Mondo S."/>
            <person name="Pangilinan J."/>
            <person name="Riley R."/>
            <person name="Labutti K."/>
            <person name="Andreopoulos B."/>
            <person name="Lipzen A."/>
            <person name="Chen C."/>
            <person name="Yanf M."/>
            <person name="Daum C."/>
            <person name="Ng V."/>
            <person name="Clum A."/>
            <person name="Steindorff A."/>
            <person name="Ohm R."/>
            <person name="Martin F."/>
            <person name="Silar P."/>
            <person name="Natvig D."/>
            <person name="Lalanne C."/>
            <person name="Gautier V."/>
            <person name="Ament-Velasquez S.L."/>
            <person name="Kruys A."/>
            <person name="Hutchinson M.I."/>
            <person name="Powell A.J."/>
            <person name="Barry K."/>
            <person name="Miller A.N."/>
            <person name="Grigoriev I.V."/>
            <person name="Debuchy R."/>
            <person name="Gladieux P."/>
            <person name="Thoren M.H."/>
            <person name="Johannesson H."/>
        </authorList>
    </citation>
    <scope>NUCLEOTIDE SEQUENCE</scope>
    <source>
        <strain evidence="2">SMH4131-1</strain>
    </source>
</reference>